<dbReference type="RefSeq" id="WP_235052250.1">
    <property type="nucleotide sequence ID" value="NZ_JAKFHA010000005.1"/>
</dbReference>
<keyword evidence="1" id="KW-0805">Transcription regulation</keyword>
<dbReference type="Gene3D" id="3.40.50.2300">
    <property type="match status" value="2"/>
</dbReference>
<feature type="region of interest" description="Disordered" evidence="4">
    <location>
        <begin position="340"/>
        <end position="361"/>
    </location>
</feature>
<dbReference type="Pfam" id="PF00356">
    <property type="entry name" value="LacI"/>
    <property type="match status" value="1"/>
</dbReference>
<evidence type="ECO:0000256" key="3">
    <source>
        <dbReference type="ARBA" id="ARBA00023163"/>
    </source>
</evidence>
<feature type="domain" description="HTH cro/C1-type" evidence="6">
    <location>
        <begin position="19"/>
        <end position="62"/>
    </location>
</feature>
<dbReference type="InterPro" id="IPR000843">
    <property type="entry name" value="HTH_LacI"/>
</dbReference>
<evidence type="ECO:0000256" key="4">
    <source>
        <dbReference type="SAM" id="MobiDB-lite"/>
    </source>
</evidence>
<keyword evidence="8" id="KW-1185">Reference proteome</keyword>
<dbReference type="CDD" id="cd01574">
    <property type="entry name" value="PBP1_LacI"/>
    <property type="match status" value="1"/>
</dbReference>
<evidence type="ECO:0000259" key="5">
    <source>
        <dbReference type="PROSITE" id="PS50932"/>
    </source>
</evidence>
<feature type="domain" description="HTH lacI-type" evidence="5">
    <location>
        <begin position="18"/>
        <end position="72"/>
    </location>
</feature>
<evidence type="ECO:0000259" key="6">
    <source>
        <dbReference type="PROSITE" id="PS50943"/>
    </source>
</evidence>
<comment type="caution">
    <text evidence="7">The sequence shown here is derived from an EMBL/GenBank/DDBJ whole genome shotgun (WGS) entry which is preliminary data.</text>
</comment>
<sequence length="361" mass="39016">MVEAGRRKAVENHRGRPPSMADVAALAGVSAQTVSRVVNGSRNVDPETQDRVERAMRMINYQPNSAARALATGRNKMIGIISFDLEAYGNARALQAIVARAQSHDYSVDVVTVKHSNEGDIAKAFQRLRRQNVDGIIVNQAQVLDSFLSLPTGVPVVVVDGDIEHRYRGVQTDHAAGSAIAVRHLLDLGHETVWHLAGPNLSIPARRRAEAWLAALNDADRPVPQVLYGDWTAASGYEVGREMARIPEMTAVFAANDQMALGLMRALHEAGRSVPGDVSIVGFDNIPESGYFLPPLTTIDQDFEAIGRESVELLMAQLAGTDTPEARGVTTITPRIVVRSSTTRRARPPSDASPRGSAPRS</sequence>
<proteinExistence type="predicted"/>
<dbReference type="PROSITE" id="PS50932">
    <property type="entry name" value="HTH_LACI_2"/>
    <property type="match status" value="1"/>
</dbReference>
<dbReference type="AlphaFoldDB" id="A0AA41PZB0"/>
<dbReference type="GO" id="GO:0003700">
    <property type="term" value="F:DNA-binding transcription factor activity"/>
    <property type="evidence" value="ECO:0007669"/>
    <property type="project" value="TreeGrafter"/>
</dbReference>
<dbReference type="SUPFAM" id="SSF47413">
    <property type="entry name" value="lambda repressor-like DNA-binding domains"/>
    <property type="match status" value="1"/>
</dbReference>
<dbReference type="Proteomes" id="UP001165378">
    <property type="component" value="Unassembled WGS sequence"/>
</dbReference>
<gene>
    <name evidence="7" type="ORF">LZ495_12800</name>
</gene>
<dbReference type="PANTHER" id="PTHR30146">
    <property type="entry name" value="LACI-RELATED TRANSCRIPTIONAL REPRESSOR"/>
    <property type="match status" value="1"/>
</dbReference>
<keyword evidence="3" id="KW-0804">Transcription</keyword>
<dbReference type="GO" id="GO:0000976">
    <property type="term" value="F:transcription cis-regulatory region binding"/>
    <property type="evidence" value="ECO:0007669"/>
    <property type="project" value="TreeGrafter"/>
</dbReference>
<dbReference type="Pfam" id="PF13377">
    <property type="entry name" value="Peripla_BP_3"/>
    <property type="match status" value="1"/>
</dbReference>
<dbReference type="InterPro" id="IPR010982">
    <property type="entry name" value="Lambda_DNA-bd_dom_sf"/>
</dbReference>
<dbReference type="SMART" id="SM00354">
    <property type="entry name" value="HTH_LACI"/>
    <property type="match status" value="1"/>
</dbReference>
<dbReference type="InterPro" id="IPR028082">
    <property type="entry name" value="Peripla_BP_I"/>
</dbReference>
<evidence type="ECO:0000313" key="8">
    <source>
        <dbReference type="Proteomes" id="UP001165378"/>
    </source>
</evidence>
<dbReference type="InterPro" id="IPR001387">
    <property type="entry name" value="Cro/C1-type_HTH"/>
</dbReference>
<accession>A0AA41PZB0</accession>
<dbReference type="Gene3D" id="1.10.260.40">
    <property type="entry name" value="lambda repressor-like DNA-binding domains"/>
    <property type="match status" value="1"/>
</dbReference>
<evidence type="ECO:0000256" key="2">
    <source>
        <dbReference type="ARBA" id="ARBA00023125"/>
    </source>
</evidence>
<dbReference type="PROSITE" id="PS50943">
    <property type="entry name" value="HTH_CROC1"/>
    <property type="match status" value="1"/>
</dbReference>
<dbReference type="EMBL" id="JAKFHA010000005">
    <property type="protein sequence ID" value="MCF2528095.1"/>
    <property type="molecule type" value="Genomic_DNA"/>
</dbReference>
<keyword evidence="2 7" id="KW-0238">DNA-binding</keyword>
<dbReference type="InterPro" id="IPR046335">
    <property type="entry name" value="LacI/GalR-like_sensor"/>
</dbReference>
<name>A0AA41PZB0_9ACTN</name>
<evidence type="ECO:0000256" key="1">
    <source>
        <dbReference type="ARBA" id="ARBA00023015"/>
    </source>
</evidence>
<organism evidence="7 8">
    <name type="scientific">Yinghuangia soli</name>
    <dbReference type="NCBI Taxonomy" id="2908204"/>
    <lineage>
        <taxon>Bacteria</taxon>
        <taxon>Bacillati</taxon>
        <taxon>Actinomycetota</taxon>
        <taxon>Actinomycetes</taxon>
        <taxon>Kitasatosporales</taxon>
        <taxon>Streptomycetaceae</taxon>
        <taxon>Yinghuangia</taxon>
    </lineage>
</organism>
<dbReference type="CDD" id="cd01392">
    <property type="entry name" value="HTH_LacI"/>
    <property type="match status" value="1"/>
</dbReference>
<reference evidence="7" key="1">
    <citation type="submission" date="2022-01" db="EMBL/GenBank/DDBJ databases">
        <title>Genome-Based Taxonomic Classification of the Phylum Actinobacteria.</title>
        <authorList>
            <person name="Gao Y."/>
        </authorList>
    </citation>
    <scope>NUCLEOTIDE SEQUENCE</scope>
    <source>
        <strain evidence="7">KLBMP 8922</strain>
    </source>
</reference>
<evidence type="ECO:0000313" key="7">
    <source>
        <dbReference type="EMBL" id="MCF2528095.1"/>
    </source>
</evidence>
<dbReference type="PANTHER" id="PTHR30146:SF153">
    <property type="entry name" value="LACTOSE OPERON REPRESSOR"/>
    <property type="match status" value="1"/>
</dbReference>
<protein>
    <submittedName>
        <fullName evidence="7">LacI family DNA-binding transcriptional regulator</fullName>
    </submittedName>
</protein>
<feature type="compositionally biased region" description="Low complexity" evidence="4">
    <location>
        <begin position="348"/>
        <end position="361"/>
    </location>
</feature>
<dbReference type="PROSITE" id="PS00356">
    <property type="entry name" value="HTH_LACI_1"/>
    <property type="match status" value="1"/>
</dbReference>
<dbReference type="SUPFAM" id="SSF53822">
    <property type="entry name" value="Periplasmic binding protein-like I"/>
    <property type="match status" value="1"/>
</dbReference>